<feature type="compositionally biased region" description="Pro residues" evidence="1">
    <location>
        <begin position="229"/>
        <end position="238"/>
    </location>
</feature>
<evidence type="ECO:0000313" key="2">
    <source>
        <dbReference type="EMBL" id="TPX55272.1"/>
    </source>
</evidence>
<evidence type="ECO:0000313" key="3">
    <source>
        <dbReference type="Proteomes" id="UP000318582"/>
    </source>
</evidence>
<keyword evidence="3" id="KW-1185">Reference proteome</keyword>
<dbReference type="SUPFAM" id="SSF51206">
    <property type="entry name" value="cAMP-binding domain-like"/>
    <property type="match status" value="2"/>
</dbReference>
<dbReference type="PANTHER" id="PTHR23011">
    <property type="entry name" value="CYCLIC NUCLEOTIDE-BINDING DOMAIN CONTAINING PROTEIN"/>
    <property type="match status" value="1"/>
</dbReference>
<evidence type="ECO:0008006" key="4">
    <source>
        <dbReference type="Google" id="ProtNLM"/>
    </source>
</evidence>
<dbReference type="Proteomes" id="UP000318582">
    <property type="component" value="Unassembled WGS sequence"/>
</dbReference>
<dbReference type="InterPro" id="IPR018490">
    <property type="entry name" value="cNMP-bd_dom_sf"/>
</dbReference>
<dbReference type="Gene3D" id="2.60.120.10">
    <property type="entry name" value="Jelly Rolls"/>
    <property type="match status" value="2"/>
</dbReference>
<accession>A0A507DVF4</accession>
<proteinExistence type="predicted"/>
<feature type="region of interest" description="Disordered" evidence="1">
    <location>
        <begin position="225"/>
        <end position="265"/>
    </location>
</feature>
<dbReference type="AlphaFoldDB" id="A0A507DVF4"/>
<name>A0A507DVF4_9FUNG</name>
<gene>
    <name evidence="2" type="ORF">PhCBS80983_g05448</name>
</gene>
<feature type="compositionally biased region" description="Polar residues" evidence="1">
    <location>
        <begin position="837"/>
        <end position="851"/>
    </location>
</feature>
<feature type="compositionally biased region" description="Polar residues" evidence="1">
    <location>
        <begin position="245"/>
        <end position="254"/>
    </location>
</feature>
<protein>
    <recommendedName>
        <fullName evidence="4">Cyclic nucleotide-binding domain-containing protein</fullName>
    </recommendedName>
</protein>
<organism evidence="2 3">
    <name type="scientific">Powellomyces hirtus</name>
    <dbReference type="NCBI Taxonomy" id="109895"/>
    <lineage>
        <taxon>Eukaryota</taxon>
        <taxon>Fungi</taxon>
        <taxon>Fungi incertae sedis</taxon>
        <taxon>Chytridiomycota</taxon>
        <taxon>Chytridiomycota incertae sedis</taxon>
        <taxon>Chytridiomycetes</taxon>
        <taxon>Spizellomycetales</taxon>
        <taxon>Powellomycetaceae</taxon>
        <taxon>Powellomyces</taxon>
    </lineage>
</organism>
<dbReference type="InterPro" id="IPR014710">
    <property type="entry name" value="RmlC-like_jellyroll"/>
</dbReference>
<feature type="region of interest" description="Disordered" evidence="1">
    <location>
        <begin position="727"/>
        <end position="799"/>
    </location>
</feature>
<feature type="region of interest" description="Disordered" evidence="1">
    <location>
        <begin position="827"/>
        <end position="851"/>
    </location>
</feature>
<reference evidence="2 3" key="1">
    <citation type="journal article" date="2019" name="Sci. Rep.">
        <title>Comparative genomics of chytrid fungi reveal insights into the obligate biotrophic and pathogenic lifestyle of Synchytrium endobioticum.</title>
        <authorList>
            <person name="van de Vossenberg B.T.L.H."/>
            <person name="Warris S."/>
            <person name="Nguyen H.D.T."/>
            <person name="van Gent-Pelzer M.P.E."/>
            <person name="Joly D.L."/>
            <person name="van de Geest H.C."/>
            <person name="Bonants P.J.M."/>
            <person name="Smith D.S."/>
            <person name="Levesque C.A."/>
            <person name="van der Lee T.A.J."/>
        </authorList>
    </citation>
    <scope>NUCLEOTIDE SEQUENCE [LARGE SCALE GENOMIC DNA]</scope>
    <source>
        <strain evidence="2 3">CBS 809.83</strain>
    </source>
</reference>
<dbReference type="EMBL" id="QEAQ01000117">
    <property type="protein sequence ID" value="TPX55272.1"/>
    <property type="molecule type" value="Genomic_DNA"/>
</dbReference>
<dbReference type="PANTHER" id="PTHR23011:SF28">
    <property type="entry name" value="CYCLIC NUCLEOTIDE-BINDING DOMAIN CONTAINING PROTEIN"/>
    <property type="match status" value="1"/>
</dbReference>
<evidence type="ECO:0000256" key="1">
    <source>
        <dbReference type="SAM" id="MobiDB-lite"/>
    </source>
</evidence>
<comment type="caution">
    <text evidence="2">The sequence shown here is derived from an EMBL/GenBank/DDBJ whole genome shotgun (WGS) entry which is preliminary data.</text>
</comment>
<sequence length="950" mass="104535">MQPMTPRSEYLSSFAGHYRFEPAGITTELGRYSAPSPSNPAVVTARAFLKIREKSAAHQKAACEVARRQTEIAATTLALRSGSLAVPNGPQAGGMDYTCPKLGRSSMPGTTTVGRPSNSGARGSNVSFLRNSLSVASDAARPDHRERGSLMVPDRVLMAADEFEEPPPGLPMVLQETEGRQSLSMLSASFERSCSLSHSGVMEGRAGRPRRASVSSMIFHVPSDTAVAVPPPRSPLPGPRRASMNVGSRQSADQTGEVASRTNASMTDFQRRLSLACKQNRSMRAMNAPASHVVTVEPPAKIRDTPYQKFRRVARMVAHSVHFVKFLARILKNPIEWSWEYDPKTYSEDDVSHSTSLSDSKTKGHASGIPLLMSHEIFGVSHLFMKPKKFQGWLDNDMRSLFRKKPQNRTKHDLDIMATWCSTMKCMEKYPTSVQRALLGAAIYTRWNSSRQICKESHPVGRFYMILDGEVEISKIDRAKVIGARNKTMALASHITSRRMTVASDASDPRAISANLELVKEEPVNSAAVQAAMDARQATAEGLAARRNARAAVGEEGAPVASLTEEEMMEDAKAVKQIEDDLSKAYTITMGYMGAGESFDIAFLTTSTRTNTYTTNRMTEFLTISKRDYENIMSTFKEAESVKQDMLRKHPVFKSLNGDLATLIHCCVIKKFDANRAVVCQGRHSGSIFFVVSGTCRVIQSVNFVKKDLSKRMFRIDRLSDYEAVLQKDHEQQQQHQQHSNPIPLQAGDGPVASTMSLATAPFGSGNLLGTDQSTPLSPPPPLRPSSSPTLLPPGGGSGLPPHCRIITELLVVRSLSPGDFFGQSLPMLTGTPAPGSANQPQLRPSSTTVGSTHQYTSVVTNEKCTVLQISKLDFHRLATDQTWRYLREDAAKYPLPAAIESAYLDKRAWNMAKKRIISEIVKSKRMKERRRDQRDPYGLEGDGRLAWAV</sequence>
<dbReference type="STRING" id="109895.A0A507DVF4"/>